<evidence type="ECO:0000313" key="2">
    <source>
        <dbReference type="Proteomes" id="UP001152799"/>
    </source>
</evidence>
<proteinExistence type="predicted"/>
<dbReference type="EMBL" id="OU892286">
    <property type="protein sequence ID" value="CAG9761233.1"/>
    <property type="molecule type" value="Genomic_DNA"/>
</dbReference>
<dbReference type="OrthoDB" id="2156623at2759"/>
<keyword evidence="2" id="KW-1185">Reference proteome</keyword>
<evidence type="ECO:0000313" key="1">
    <source>
        <dbReference type="EMBL" id="CAG9761233.1"/>
    </source>
</evidence>
<dbReference type="Gene3D" id="3.30.200.20">
    <property type="entry name" value="Phosphorylase Kinase, domain 1"/>
    <property type="match status" value="1"/>
</dbReference>
<reference evidence="1" key="1">
    <citation type="submission" date="2022-01" db="EMBL/GenBank/DDBJ databases">
        <authorList>
            <person name="King R."/>
        </authorList>
    </citation>
    <scope>NUCLEOTIDE SEQUENCE</scope>
</reference>
<dbReference type="Proteomes" id="UP001152799">
    <property type="component" value="Chromosome 10"/>
</dbReference>
<protein>
    <submittedName>
        <fullName evidence="1">Uncharacterized protein</fullName>
    </submittedName>
</protein>
<organism evidence="1 2">
    <name type="scientific">Ceutorhynchus assimilis</name>
    <name type="common">cabbage seed weevil</name>
    <dbReference type="NCBI Taxonomy" id="467358"/>
    <lineage>
        <taxon>Eukaryota</taxon>
        <taxon>Metazoa</taxon>
        <taxon>Ecdysozoa</taxon>
        <taxon>Arthropoda</taxon>
        <taxon>Hexapoda</taxon>
        <taxon>Insecta</taxon>
        <taxon>Pterygota</taxon>
        <taxon>Neoptera</taxon>
        <taxon>Endopterygota</taxon>
        <taxon>Coleoptera</taxon>
        <taxon>Polyphaga</taxon>
        <taxon>Cucujiformia</taxon>
        <taxon>Curculionidae</taxon>
        <taxon>Ceutorhynchinae</taxon>
        <taxon>Ceutorhynchus</taxon>
    </lineage>
</organism>
<dbReference type="AlphaFoldDB" id="A0A9N9QEG6"/>
<name>A0A9N9QEG6_9CUCU</name>
<accession>A0A9N9QEG6</accession>
<gene>
    <name evidence="1" type="ORF">CEUTPL_LOCUS1939</name>
</gene>
<sequence>MGDLDTEATGSAAERRLRQLEALYLRGPLASRGQAFSVESLVDLMIILYDECCNSSLRKEKTVSDFLEYDPELQALSLNSASATFTQEDNYYYQNNDQAFQAVASTASILPSQNDIFVGIGNIQEFYLLLEKAFVSIVTEKGLFQKSRYVLTKVNLIHLLSNKTNHISVSGGRIVGIGINKSISQNI</sequence>